<dbReference type="InterPro" id="IPR039420">
    <property type="entry name" value="WalR-like"/>
</dbReference>
<keyword evidence="6" id="KW-0804">Transcription</keyword>
<accession>A0A0L0QS13</accession>
<dbReference type="InterPro" id="IPR001789">
    <property type="entry name" value="Sig_transdc_resp-reg_receiver"/>
</dbReference>
<dbReference type="PROSITE" id="PS50110">
    <property type="entry name" value="RESPONSE_REGULATORY"/>
    <property type="match status" value="1"/>
</dbReference>
<gene>
    <name evidence="9" type="ORF">AFK71_06680</name>
</gene>
<name>A0A0L0QS13_VIRPA</name>
<dbReference type="EMBL" id="LGTO01000005">
    <property type="protein sequence ID" value="KNE21351.1"/>
    <property type="molecule type" value="Genomic_DNA"/>
</dbReference>
<evidence type="ECO:0000256" key="8">
    <source>
        <dbReference type="PROSITE-ProRule" id="PRU01091"/>
    </source>
</evidence>
<dbReference type="AlphaFoldDB" id="A0A0L0QS13"/>
<keyword evidence="4" id="KW-0805">Transcription regulation</keyword>
<dbReference type="Gene3D" id="3.40.50.2300">
    <property type="match status" value="1"/>
</dbReference>
<dbReference type="GO" id="GO:0032993">
    <property type="term" value="C:protein-DNA complex"/>
    <property type="evidence" value="ECO:0007669"/>
    <property type="project" value="TreeGrafter"/>
</dbReference>
<dbReference type="InterPro" id="IPR036388">
    <property type="entry name" value="WH-like_DNA-bd_sf"/>
</dbReference>
<evidence type="ECO:0000256" key="5">
    <source>
        <dbReference type="ARBA" id="ARBA00023125"/>
    </source>
</evidence>
<keyword evidence="3" id="KW-0902">Two-component regulatory system</keyword>
<comment type="caution">
    <text evidence="9">The sequence shown here is derived from an EMBL/GenBank/DDBJ whole genome shotgun (WGS) entry which is preliminary data.</text>
</comment>
<evidence type="ECO:0000313" key="10">
    <source>
        <dbReference type="Proteomes" id="UP000036780"/>
    </source>
</evidence>
<dbReference type="SMART" id="SM00862">
    <property type="entry name" value="Trans_reg_C"/>
    <property type="match status" value="1"/>
</dbReference>
<dbReference type="InterPro" id="IPR011006">
    <property type="entry name" value="CheY-like_superfamily"/>
</dbReference>
<dbReference type="PANTHER" id="PTHR48111">
    <property type="entry name" value="REGULATOR OF RPOS"/>
    <property type="match status" value="1"/>
</dbReference>
<comment type="subcellular location">
    <subcellularLocation>
        <location evidence="1">Cytoplasm</location>
    </subcellularLocation>
</comment>
<dbReference type="PROSITE" id="PS51755">
    <property type="entry name" value="OMPR_PHOB"/>
    <property type="match status" value="1"/>
</dbReference>
<dbReference type="OrthoDB" id="2578266at2"/>
<keyword evidence="2 7" id="KW-0597">Phosphoprotein</keyword>
<dbReference type="RefSeq" id="WP_050350775.1">
    <property type="nucleotide sequence ID" value="NZ_BOSN01000004.1"/>
</dbReference>
<dbReference type="CDD" id="cd00383">
    <property type="entry name" value="trans_reg_C"/>
    <property type="match status" value="1"/>
</dbReference>
<dbReference type="GO" id="GO:0006355">
    <property type="term" value="P:regulation of DNA-templated transcription"/>
    <property type="evidence" value="ECO:0007669"/>
    <property type="project" value="InterPro"/>
</dbReference>
<dbReference type="Gene3D" id="1.10.10.10">
    <property type="entry name" value="Winged helix-like DNA-binding domain superfamily/Winged helix DNA-binding domain"/>
    <property type="match status" value="1"/>
</dbReference>
<dbReference type="GO" id="GO:0005829">
    <property type="term" value="C:cytosol"/>
    <property type="evidence" value="ECO:0007669"/>
    <property type="project" value="TreeGrafter"/>
</dbReference>
<dbReference type="PATRIC" id="fig|1473.5.peg.4344"/>
<dbReference type="Pfam" id="PF00072">
    <property type="entry name" value="Response_reg"/>
    <property type="match status" value="1"/>
</dbReference>
<evidence type="ECO:0000313" key="9">
    <source>
        <dbReference type="EMBL" id="KNE21351.1"/>
    </source>
</evidence>
<dbReference type="SMART" id="SM00448">
    <property type="entry name" value="REC"/>
    <property type="match status" value="1"/>
</dbReference>
<evidence type="ECO:0000256" key="3">
    <source>
        <dbReference type="ARBA" id="ARBA00023012"/>
    </source>
</evidence>
<dbReference type="FunFam" id="1.10.10.10:FF:000018">
    <property type="entry name" value="DNA-binding response regulator ResD"/>
    <property type="match status" value="1"/>
</dbReference>
<feature type="DNA-binding region" description="OmpR/PhoB-type" evidence="8">
    <location>
        <begin position="126"/>
        <end position="226"/>
    </location>
</feature>
<keyword evidence="5 8" id="KW-0238">DNA-binding</keyword>
<dbReference type="Pfam" id="PF00486">
    <property type="entry name" value="Trans_reg_C"/>
    <property type="match status" value="1"/>
</dbReference>
<evidence type="ECO:0000256" key="7">
    <source>
        <dbReference type="PROSITE-ProRule" id="PRU00169"/>
    </source>
</evidence>
<keyword evidence="10" id="KW-1185">Reference proteome</keyword>
<organism evidence="9 10">
    <name type="scientific">Virgibacillus pantothenticus</name>
    <dbReference type="NCBI Taxonomy" id="1473"/>
    <lineage>
        <taxon>Bacteria</taxon>
        <taxon>Bacillati</taxon>
        <taxon>Bacillota</taxon>
        <taxon>Bacilli</taxon>
        <taxon>Bacillales</taxon>
        <taxon>Bacillaceae</taxon>
        <taxon>Virgibacillus</taxon>
    </lineage>
</organism>
<dbReference type="InterPro" id="IPR001867">
    <property type="entry name" value="OmpR/PhoB-type_DNA-bd"/>
</dbReference>
<feature type="modified residue" description="4-aspartylphosphate" evidence="7">
    <location>
        <position position="53"/>
    </location>
</feature>
<evidence type="ECO:0000256" key="1">
    <source>
        <dbReference type="ARBA" id="ARBA00004496"/>
    </source>
</evidence>
<dbReference type="GeneID" id="66872916"/>
<evidence type="ECO:0000256" key="6">
    <source>
        <dbReference type="ARBA" id="ARBA00023163"/>
    </source>
</evidence>
<dbReference type="FunFam" id="3.40.50.2300:FF:000001">
    <property type="entry name" value="DNA-binding response regulator PhoB"/>
    <property type="match status" value="1"/>
</dbReference>
<dbReference type="GO" id="GO:0000156">
    <property type="term" value="F:phosphorelay response regulator activity"/>
    <property type="evidence" value="ECO:0007669"/>
    <property type="project" value="TreeGrafter"/>
</dbReference>
<evidence type="ECO:0000256" key="2">
    <source>
        <dbReference type="ARBA" id="ARBA00022553"/>
    </source>
</evidence>
<dbReference type="SUPFAM" id="SSF52172">
    <property type="entry name" value="CheY-like"/>
    <property type="match status" value="1"/>
</dbReference>
<reference evidence="10" key="1">
    <citation type="submission" date="2015-07" db="EMBL/GenBank/DDBJ databases">
        <title>Fjat-10053 dsm26.</title>
        <authorList>
            <person name="Liu B."/>
            <person name="Wang J."/>
            <person name="Zhu Y."/>
            <person name="Liu G."/>
            <person name="Chen Q."/>
            <person name="Chen Z."/>
            <person name="Lan J."/>
            <person name="Che J."/>
            <person name="Ge C."/>
            <person name="Shi H."/>
            <person name="Pan Z."/>
            <person name="Liu X."/>
        </authorList>
    </citation>
    <scope>NUCLEOTIDE SEQUENCE [LARGE SCALE GENOMIC DNA]</scope>
    <source>
        <strain evidence="10">DSM 26</strain>
    </source>
</reference>
<dbReference type="Gene3D" id="6.10.250.690">
    <property type="match status" value="1"/>
</dbReference>
<protein>
    <submittedName>
        <fullName evidence="9">Transcriptional regulator</fullName>
    </submittedName>
</protein>
<proteinExistence type="predicted"/>
<dbReference type="PANTHER" id="PTHR48111:SF73">
    <property type="entry name" value="ALKALINE PHOSPHATASE SYNTHESIS TRANSCRIPTIONAL REGULATORY PROTEIN PHOP"/>
    <property type="match status" value="1"/>
</dbReference>
<evidence type="ECO:0000256" key="4">
    <source>
        <dbReference type="ARBA" id="ARBA00023015"/>
    </source>
</evidence>
<dbReference type="CDD" id="cd17574">
    <property type="entry name" value="REC_OmpR"/>
    <property type="match status" value="1"/>
</dbReference>
<dbReference type="Proteomes" id="UP000036780">
    <property type="component" value="Unassembled WGS sequence"/>
</dbReference>
<sequence length="229" mass="26346">MKQTIMVVEDDKMIRNLVRIYLEKNGYEVVEAADGEEAKSVFLKHLPCLIILDLMLPRLSGEAFCHWVKQQENGEVSIIMLSAKTSIEDKIAGLKIGADDYMTKPFDPNELVAHVEAVLRRTGHFCQKIVRDGLCIKPRKGEVLLHNKPIQLTKFEFNLLYLFMQHPNIVLSREQLVTELYPHSESMVMDRTIDAHIKKLREKIEEAPAKPKRIQTVRGMGYKFVQTTT</sequence>
<dbReference type="GO" id="GO:0000976">
    <property type="term" value="F:transcription cis-regulatory region binding"/>
    <property type="evidence" value="ECO:0007669"/>
    <property type="project" value="TreeGrafter"/>
</dbReference>